<protein>
    <recommendedName>
        <fullName evidence="4">TIGR02300 family protein</fullName>
    </recommendedName>
</protein>
<feature type="region of interest" description="Disordered" evidence="1">
    <location>
        <begin position="1"/>
        <end position="40"/>
    </location>
</feature>
<proteinExistence type="predicted"/>
<evidence type="ECO:0008006" key="4">
    <source>
        <dbReference type="Google" id="ProtNLM"/>
    </source>
</evidence>
<feature type="compositionally biased region" description="Acidic residues" evidence="1">
    <location>
        <begin position="116"/>
        <end position="157"/>
    </location>
</feature>
<reference evidence="3" key="1">
    <citation type="journal article" date="2019" name="Int. J. Syst. Evol. Microbiol.">
        <title>The Global Catalogue of Microorganisms (GCM) 10K type strain sequencing project: providing services to taxonomists for standard genome sequencing and annotation.</title>
        <authorList>
            <consortium name="The Broad Institute Genomics Platform"/>
            <consortium name="The Broad Institute Genome Sequencing Center for Infectious Disease"/>
            <person name="Wu L."/>
            <person name="Ma J."/>
        </authorList>
    </citation>
    <scope>NUCLEOTIDE SEQUENCE [LARGE SCALE GENOMIC DNA]</scope>
    <source>
        <strain evidence="3">JCM 16603</strain>
    </source>
</reference>
<gene>
    <name evidence="2" type="ORF">GCM10022211_11540</name>
</gene>
<sequence>MSGTSDLPGHRPVKEGPRALTLPPCYGKARPDQPGQQCRRPFFSWRSSAMVKPEWGTKRTCPKCATRFYDLGKDDPVTCIECGNTFVPEPVLKSKQPMPFEQVSVAAPAAQADSDLGAEDLALPDEDEEPSADDEVDLSTGDDDLGVETQNEDEDNL</sequence>
<dbReference type="NCBIfam" id="TIGR02300">
    <property type="entry name" value="FYDLN_acid"/>
    <property type="match status" value="1"/>
</dbReference>
<feature type="region of interest" description="Disordered" evidence="1">
    <location>
        <begin position="103"/>
        <end position="157"/>
    </location>
</feature>
<accession>A0ABP7RU08</accession>
<organism evidence="2 3">
    <name type="scientific">Sphingomonas humi</name>
    <dbReference type="NCBI Taxonomy" id="335630"/>
    <lineage>
        <taxon>Bacteria</taxon>
        <taxon>Pseudomonadati</taxon>
        <taxon>Pseudomonadota</taxon>
        <taxon>Alphaproteobacteria</taxon>
        <taxon>Sphingomonadales</taxon>
        <taxon>Sphingomonadaceae</taxon>
        <taxon>Sphingomonas</taxon>
    </lineage>
</organism>
<evidence type="ECO:0000256" key="1">
    <source>
        <dbReference type="SAM" id="MobiDB-lite"/>
    </source>
</evidence>
<evidence type="ECO:0000313" key="2">
    <source>
        <dbReference type="EMBL" id="GAA4002059.1"/>
    </source>
</evidence>
<dbReference type="Pfam" id="PF09538">
    <property type="entry name" value="FYDLN_acid"/>
    <property type="match status" value="1"/>
</dbReference>
<dbReference type="Proteomes" id="UP001501310">
    <property type="component" value="Unassembled WGS sequence"/>
</dbReference>
<name>A0ABP7RU08_9SPHN</name>
<keyword evidence="3" id="KW-1185">Reference proteome</keyword>
<comment type="caution">
    <text evidence="2">The sequence shown here is derived from an EMBL/GenBank/DDBJ whole genome shotgun (WGS) entry which is preliminary data.</text>
</comment>
<feature type="compositionally biased region" description="Basic and acidic residues" evidence="1">
    <location>
        <begin position="8"/>
        <end position="17"/>
    </location>
</feature>
<dbReference type="InterPro" id="IPR012644">
    <property type="entry name" value="CHP02300_FYDLN_acid"/>
</dbReference>
<evidence type="ECO:0000313" key="3">
    <source>
        <dbReference type="Proteomes" id="UP001501310"/>
    </source>
</evidence>
<dbReference type="EMBL" id="BAAAZD010000001">
    <property type="protein sequence ID" value="GAA4002059.1"/>
    <property type="molecule type" value="Genomic_DNA"/>
</dbReference>